<evidence type="ECO:0000256" key="1">
    <source>
        <dbReference type="SAM" id="Phobius"/>
    </source>
</evidence>
<feature type="transmembrane region" description="Helical" evidence="1">
    <location>
        <begin position="102"/>
        <end position="123"/>
    </location>
</feature>
<feature type="transmembrane region" description="Helical" evidence="1">
    <location>
        <begin position="135"/>
        <end position="154"/>
    </location>
</feature>
<dbReference type="GO" id="GO:0016020">
    <property type="term" value="C:membrane"/>
    <property type="evidence" value="ECO:0007669"/>
    <property type="project" value="InterPro"/>
</dbReference>
<dbReference type="InterPro" id="IPR009825">
    <property type="entry name" value="ECF_substrate-spec-like"/>
</dbReference>
<keyword evidence="1" id="KW-0812">Transmembrane</keyword>
<accession>V6Z332</accession>
<dbReference type="EMBL" id="ANQC01000086">
    <property type="protein sequence ID" value="ESV54686.1"/>
    <property type="molecule type" value="Genomic_DNA"/>
</dbReference>
<dbReference type="Proteomes" id="UP000018482">
    <property type="component" value="Unassembled WGS sequence"/>
</dbReference>
<dbReference type="Pfam" id="PF07155">
    <property type="entry name" value="ECF-ribofla_trS"/>
    <property type="match status" value="1"/>
</dbReference>
<organism evidence="2 3">
    <name type="scientific">Streptococcus agalactiae LMG 14747</name>
    <dbReference type="NCBI Taxonomy" id="1154860"/>
    <lineage>
        <taxon>Bacteria</taxon>
        <taxon>Bacillati</taxon>
        <taxon>Bacillota</taxon>
        <taxon>Bacilli</taxon>
        <taxon>Lactobacillales</taxon>
        <taxon>Streptococcaceae</taxon>
        <taxon>Streptococcus</taxon>
    </lineage>
</organism>
<dbReference type="eggNOG" id="ENOG5033XNQ">
    <property type="taxonomic scope" value="Bacteria"/>
</dbReference>
<sequence>MSARRLTISALFMTATLILSASILSIPVPGGHFYINGIVIFLVGLLFPPLEAVIVAGIGSFLGDFFFYPAPMFVTLVTYGLQVLAISWLVGLKAMKASKSRVWFAMSVGAIIDIVGYGLGRAFVYANPQYAILKLPFDVLAVLLSMVVVSVIYFKTSLFKDFQTYWNR</sequence>
<evidence type="ECO:0000313" key="2">
    <source>
        <dbReference type="EMBL" id="ESV54686.1"/>
    </source>
</evidence>
<comment type="caution">
    <text evidence="2">The sequence shown here is derived from an EMBL/GenBank/DDBJ whole genome shotgun (WGS) entry which is preliminary data.</text>
</comment>
<feature type="transmembrane region" description="Helical" evidence="1">
    <location>
        <begin position="65"/>
        <end position="90"/>
    </location>
</feature>
<gene>
    <name evidence="2" type="ORF">SAG0136_05440</name>
</gene>
<dbReference type="AlphaFoldDB" id="V6Z332"/>
<reference evidence="2 3" key="1">
    <citation type="submission" date="2013-05" db="EMBL/GenBank/DDBJ databases">
        <authorList>
            <person name="Richards V.P."/>
            <person name="Durkin S.A.S."/>
            <person name="Kim M."/>
            <person name="Pavinski Bitar P.D."/>
            <person name="Stanhope M.J."/>
            <person name="Town C.D."/>
            <person name="Venter J.C."/>
        </authorList>
    </citation>
    <scope>NUCLEOTIDE SEQUENCE [LARGE SCALE GENOMIC DNA]</scope>
    <source>
        <strain evidence="2 3">LMG 14747</strain>
    </source>
</reference>
<protein>
    <submittedName>
        <fullName evidence="2">Membrane protein</fullName>
    </submittedName>
</protein>
<feature type="transmembrane region" description="Helical" evidence="1">
    <location>
        <begin position="33"/>
        <end position="59"/>
    </location>
</feature>
<dbReference type="Gene3D" id="1.10.1760.20">
    <property type="match status" value="1"/>
</dbReference>
<evidence type="ECO:0000313" key="3">
    <source>
        <dbReference type="Proteomes" id="UP000018482"/>
    </source>
</evidence>
<feature type="transmembrane region" description="Helical" evidence="1">
    <location>
        <begin position="6"/>
        <end position="26"/>
    </location>
</feature>
<keyword evidence="1" id="KW-0472">Membrane</keyword>
<name>V6Z332_STRAG</name>
<proteinExistence type="predicted"/>
<keyword evidence="1" id="KW-1133">Transmembrane helix</keyword>